<dbReference type="InterPro" id="IPR036388">
    <property type="entry name" value="WH-like_DNA-bd_sf"/>
</dbReference>
<dbReference type="PANTHER" id="PTHR16305:SF28">
    <property type="entry name" value="GUANYLATE CYCLASE DOMAIN-CONTAINING PROTEIN"/>
    <property type="match status" value="1"/>
</dbReference>
<evidence type="ECO:0000259" key="3">
    <source>
        <dbReference type="PROSITE" id="PS50043"/>
    </source>
</evidence>
<organism evidence="4 5">
    <name type="scientific">Streptomyces broussonetiae</name>
    <dbReference type="NCBI Taxonomy" id="2686304"/>
    <lineage>
        <taxon>Bacteria</taxon>
        <taxon>Bacillati</taxon>
        <taxon>Actinomycetota</taxon>
        <taxon>Actinomycetes</taxon>
        <taxon>Kitasatosporales</taxon>
        <taxon>Streptomycetaceae</taxon>
        <taxon>Streptomyces</taxon>
    </lineage>
</organism>
<keyword evidence="5" id="KW-1185">Reference proteome</keyword>
<dbReference type="SMART" id="SM00382">
    <property type="entry name" value="AAA"/>
    <property type="match status" value="1"/>
</dbReference>
<dbReference type="Gene3D" id="1.10.10.10">
    <property type="entry name" value="Winged helix-like DNA-binding domain superfamily/Winged helix DNA-binding domain"/>
    <property type="match status" value="1"/>
</dbReference>
<dbReference type="RefSeq" id="WP_158918808.1">
    <property type="nucleotide sequence ID" value="NZ_CP047020.1"/>
</dbReference>
<evidence type="ECO:0000313" key="5">
    <source>
        <dbReference type="Proteomes" id="UP000436138"/>
    </source>
</evidence>
<keyword evidence="2" id="KW-0067">ATP-binding</keyword>
<dbReference type="GO" id="GO:0006355">
    <property type="term" value="P:regulation of DNA-templated transcription"/>
    <property type="evidence" value="ECO:0007669"/>
    <property type="project" value="InterPro"/>
</dbReference>
<dbReference type="PANTHER" id="PTHR16305">
    <property type="entry name" value="TESTICULAR SOLUBLE ADENYLYL CYCLASE"/>
    <property type="match status" value="1"/>
</dbReference>
<gene>
    <name evidence="4" type="ORF">GQF42_07430</name>
</gene>
<keyword evidence="1" id="KW-0547">Nucleotide-binding</keyword>
<dbReference type="Proteomes" id="UP000436138">
    <property type="component" value="Chromosome"/>
</dbReference>
<dbReference type="Gene3D" id="1.25.40.10">
    <property type="entry name" value="Tetratricopeptide repeat domain"/>
    <property type="match status" value="1"/>
</dbReference>
<dbReference type="PROSITE" id="PS51257">
    <property type="entry name" value="PROKAR_LIPOPROTEIN"/>
    <property type="match status" value="1"/>
</dbReference>
<reference evidence="4 5" key="1">
    <citation type="submission" date="2019-12" db="EMBL/GenBank/DDBJ databases">
        <title>Streptomyces sp. strain T44 isolated from rhizosphere soil of Broussonetia papyrifera.</title>
        <authorList>
            <person name="Mo P."/>
        </authorList>
    </citation>
    <scope>NUCLEOTIDE SEQUENCE [LARGE SCALE GENOMIC DNA]</scope>
    <source>
        <strain evidence="4 5">T44</strain>
    </source>
</reference>
<dbReference type="Pfam" id="PF00196">
    <property type="entry name" value="GerE"/>
    <property type="match status" value="1"/>
</dbReference>
<dbReference type="GO" id="GO:0005524">
    <property type="term" value="F:ATP binding"/>
    <property type="evidence" value="ECO:0007669"/>
    <property type="project" value="UniProtKB-KW"/>
</dbReference>
<dbReference type="GO" id="GO:0004016">
    <property type="term" value="F:adenylate cyclase activity"/>
    <property type="evidence" value="ECO:0007669"/>
    <property type="project" value="TreeGrafter"/>
</dbReference>
<dbReference type="InterPro" id="IPR003593">
    <property type="entry name" value="AAA+_ATPase"/>
</dbReference>
<dbReference type="Gene3D" id="3.40.50.300">
    <property type="entry name" value="P-loop containing nucleotide triphosphate hydrolases"/>
    <property type="match status" value="1"/>
</dbReference>
<dbReference type="GO" id="GO:0005737">
    <property type="term" value="C:cytoplasm"/>
    <property type="evidence" value="ECO:0007669"/>
    <property type="project" value="TreeGrafter"/>
</dbReference>
<dbReference type="InterPro" id="IPR011990">
    <property type="entry name" value="TPR-like_helical_dom_sf"/>
</dbReference>
<dbReference type="SUPFAM" id="SSF48452">
    <property type="entry name" value="TPR-like"/>
    <property type="match status" value="1"/>
</dbReference>
<dbReference type="InterPro" id="IPR027417">
    <property type="entry name" value="P-loop_NTPase"/>
</dbReference>
<dbReference type="SMART" id="SM00421">
    <property type="entry name" value="HTH_LUXR"/>
    <property type="match status" value="1"/>
</dbReference>
<dbReference type="PRINTS" id="PR00038">
    <property type="entry name" value="HTHLUXR"/>
</dbReference>
<dbReference type="InterPro" id="IPR041664">
    <property type="entry name" value="AAA_16"/>
</dbReference>
<feature type="domain" description="HTH luxR-type" evidence="3">
    <location>
        <begin position="882"/>
        <end position="950"/>
    </location>
</feature>
<proteinExistence type="predicted"/>
<evidence type="ECO:0000256" key="1">
    <source>
        <dbReference type="ARBA" id="ARBA00022741"/>
    </source>
</evidence>
<sequence length="954" mass="101782">MFENAEKSNEKTIRHAELELLTAALNQVSAGGCGQLVELIGEPGVGKTQLLSALTSEATSRQATTLTARCVNPERAGRFDPFLLALAAQGVPLGRLIHKIKSSRQEPCDSPIGNSLHLRCGFEELKREIARQAAHGTLVLVLDDFHHADVHSIGLVEHLVLAPIPDVLVVIAHRTRQASARLRDALAHGNGLGTVRSIQLGAVNLEQAAELLGLPQEDRVVGELHRASGGIPGYLLELARIRANGETAGAMASGRQWSALMSELTPLSPEESAVLSAAAVLGDLFDMEALSHVSGFTPEQVAGAVSTLMRADLIRPVDRPPAYSLRHPVVRSMLYARSDPAWRIAAHRRALHLLTTRGAPVEAQMAHVESLLGQSDPGDIPLFVRAAEEAIAAHPSSAVRWMRAALRLSLLHPHERHSRLDLAHTLARSLIAVDRVTEARDALREALFTAPPGPASDRAPAAVLCAQLDWLLGNRTEAQSLVEGELPTAEGSTAGDTVTLTVTRQLVGGLQGDDQAFREAARCVRLARDLRDPVGEAGALALLATHEASVGDSPAALATLGACTAIVDQLADHELVGAIEYPALLGWAQCSLEQYTEARRQLQRAECLARSAGRRHLLPFILIGLGKTHLAIGPLKKARQSADEGLRLARELGSQHLTALAIAVQSACVMAAEPADAQALRLAEIATATLPVDEPLWRADCAMSLADAAIESGDPLRGTALILDIGGGPGLSALPRAKRPDCFELLTRASLRVGDVLQAERWAARAAYAADATGLASHRAIASVARAHVLTAQRQLEKALHFYRTAAELFSSVTLTRAQAQVLVSAAACALALNMFRETASMLALGKELARRTGASATSRRAAEQQRMMEDISSRTRSGQDVDPLLSVLTAREYEIASIASEGKRTKEIAQQLNLSARTIETHLSHVYRKLGVSSRAALASMMAQFIRQGRGAS</sequence>
<protein>
    <submittedName>
        <fullName evidence="4">AAA family ATPase</fullName>
    </submittedName>
</protein>
<dbReference type="SUPFAM" id="SSF52540">
    <property type="entry name" value="P-loop containing nucleoside triphosphate hydrolases"/>
    <property type="match status" value="1"/>
</dbReference>
<dbReference type="InterPro" id="IPR000792">
    <property type="entry name" value="Tscrpt_reg_LuxR_C"/>
</dbReference>
<dbReference type="EMBL" id="CP047020">
    <property type="protein sequence ID" value="QHA03127.1"/>
    <property type="molecule type" value="Genomic_DNA"/>
</dbReference>
<dbReference type="PROSITE" id="PS00622">
    <property type="entry name" value="HTH_LUXR_1"/>
    <property type="match status" value="1"/>
</dbReference>
<dbReference type="PROSITE" id="PS50043">
    <property type="entry name" value="HTH_LUXR_2"/>
    <property type="match status" value="1"/>
</dbReference>
<dbReference type="CDD" id="cd06170">
    <property type="entry name" value="LuxR_C_like"/>
    <property type="match status" value="1"/>
</dbReference>
<evidence type="ECO:0000313" key="4">
    <source>
        <dbReference type="EMBL" id="QHA03127.1"/>
    </source>
</evidence>
<dbReference type="Pfam" id="PF13191">
    <property type="entry name" value="AAA_16"/>
    <property type="match status" value="1"/>
</dbReference>
<dbReference type="AlphaFoldDB" id="A0A6I6N260"/>
<dbReference type="SUPFAM" id="SSF46894">
    <property type="entry name" value="C-terminal effector domain of the bipartite response regulators"/>
    <property type="match status" value="1"/>
</dbReference>
<dbReference type="KEGG" id="sbro:GQF42_07430"/>
<evidence type="ECO:0000256" key="2">
    <source>
        <dbReference type="ARBA" id="ARBA00022840"/>
    </source>
</evidence>
<dbReference type="GO" id="GO:0003677">
    <property type="term" value="F:DNA binding"/>
    <property type="evidence" value="ECO:0007669"/>
    <property type="project" value="InterPro"/>
</dbReference>
<name>A0A6I6N260_9ACTN</name>
<accession>A0A6I6N260</accession>
<dbReference type="InterPro" id="IPR016032">
    <property type="entry name" value="Sig_transdc_resp-reg_C-effctor"/>
</dbReference>